<evidence type="ECO:0000313" key="1">
    <source>
        <dbReference type="EMBL" id="RZC46407.1"/>
    </source>
</evidence>
<keyword evidence="2" id="KW-1185">Reference proteome</keyword>
<accession>A0A4Y7IBV5</accession>
<sequence>MSRRGRRKFRGKVYNIDLGGKFSFQDDAEEWKNKVTMWKPWIFKSVIQSRLVNNLGTYRLHQNNTDSESDSRLEHNYAISLEAKQNLELGTARFETNEEGGMMEMPYLSKFINEVGTFAIDRSHSLLLGFPFVSQTYQSGVAENSKVEALANVYSSSYHAIDSYAVELASR</sequence>
<protein>
    <submittedName>
        <fullName evidence="1">Uncharacterized protein</fullName>
    </submittedName>
</protein>
<proteinExistence type="predicted"/>
<name>A0A4Y7IBV5_PAPSO</name>
<dbReference type="EMBL" id="CM010715">
    <property type="protein sequence ID" value="RZC46407.1"/>
    <property type="molecule type" value="Genomic_DNA"/>
</dbReference>
<reference evidence="1 2" key="1">
    <citation type="journal article" date="2018" name="Science">
        <title>The opium poppy genome and morphinan production.</title>
        <authorList>
            <person name="Guo L."/>
            <person name="Winzer T."/>
            <person name="Yang X."/>
            <person name="Li Y."/>
            <person name="Ning Z."/>
            <person name="He Z."/>
            <person name="Teodor R."/>
            <person name="Lu Y."/>
            <person name="Bowser T.A."/>
            <person name="Graham I.A."/>
            <person name="Ye K."/>
        </authorList>
    </citation>
    <scope>NUCLEOTIDE SEQUENCE [LARGE SCALE GENOMIC DNA]</scope>
    <source>
        <strain evidence="2">cv. HN1</strain>
        <tissue evidence="1">Leaves</tissue>
    </source>
</reference>
<dbReference type="Gramene" id="RZC46407">
    <property type="protein sequence ID" value="RZC46407"/>
    <property type="gene ID" value="C5167_039347"/>
</dbReference>
<dbReference type="Proteomes" id="UP000316621">
    <property type="component" value="Chromosome 1"/>
</dbReference>
<gene>
    <name evidence="1" type="ORF">C5167_039347</name>
</gene>
<evidence type="ECO:0000313" key="2">
    <source>
        <dbReference type="Proteomes" id="UP000316621"/>
    </source>
</evidence>
<organism evidence="1 2">
    <name type="scientific">Papaver somniferum</name>
    <name type="common">Opium poppy</name>
    <dbReference type="NCBI Taxonomy" id="3469"/>
    <lineage>
        <taxon>Eukaryota</taxon>
        <taxon>Viridiplantae</taxon>
        <taxon>Streptophyta</taxon>
        <taxon>Embryophyta</taxon>
        <taxon>Tracheophyta</taxon>
        <taxon>Spermatophyta</taxon>
        <taxon>Magnoliopsida</taxon>
        <taxon>Ranunculales</taxon>
        <taxon>Papaveraceae</taxon>
        <taxon>Papaveroideae</taxon>
        <taxon>Papaver</taxon>
    </lineage>
</organism>
<dbReference type="AlphaFoldDB" id="A0A4Y7IBV5"/>